<protein>
    <submittedName>
        <fullName evidence="2">Uncharacterized protein</fullName>
    </submittedName>
</protein>
<feature type="region of interest" description="Disordered" evidence="1">
    <location>
        <begin position="56"/>
        <end position="85"/>
    </location>
</feature>
<evidence type="ECO:0000313" key="2">
    <source>
        <dbReference type="EMBL" id="JAQ09807.1"/>
    </source>
</evidence>
<proteinExistence type="predicted"/>
<feature type="compositionally biased region" description="Low complexity" evidence="1">
    <location>
        <begin position="62"/>
        <end position="75"/>
    </location>
</feature>
<sequence>MMYPEFQYRAPPPSYQASMQEYRLRLLLLDRHSAASPPPTYRSHPPTLLRSGLMVTGTGDYSRPPSYRSRTSSCRPDIRTDHSRQASSVLSSVSEQVHNISAMQVKEEPTKENVVTIVQTAEEPTGPVIVTISGAPEPLIHSPRNDQMEILAHL</sequence>
<evidence type="ECO:0000256" key="1">
    <source>
        <dbReference type="SAM" id="MobiDB-lite"/>
    </source>
</evidence>
<reference evidence="2" key="1">
    <citation type="journal article" date="2016" name="Gigascience">
        <title>De novo construction of an expanded transcriptome assembly for the western tarnished plant bug, Lygus hesperus.</title>
        <authorList>
            <person name="Tassone E.E."/>
            <person name="Geib S.M."/>
            <person name="Hall B."/>
            <person name="Fabrick J.A."/>
            <person name="Brent C.S."/>
            <person name="Hull J.J."/>
        </authorList>
    </citation>
    <scope>NUCLEOTIDE SEQUENCE</scope>
</reference>
<gene>
    <name evidence="2" type="ORF">g.67030</name>
</gene>
<dbReference type="EMBL" id="GDHC01008822">
    <property type="protein sequence ID" value="JAQ09807.1"/>
    <property type="molecule type" value="Transcribed_RNA"/>
</dbReference>
<accession>A0A146LSY9</accession>
<name>A0A146LSY9_LYGHE</name>
<dbReference type="AlphaFoldDB" id="A0A146LSY9"/>
<organism evidence="2">
    <name type="scientific">Lygus hesperus</name>
    <name type="common">Western plant bug</name>
    <dbReference type="NCBI Taxonomy" id="30085"/>
    <lineage>
        <taxon>Eukaryota</taxon>
        <taxon>Metazoa</taxon>
        <taxon>Ecdysozoa</taxon>
        <taxon>Arthropoda</taxon>
        <taxon>Hexapoda</taxon>
        <taxon>Insecta</taxon>
        <taxon>Pterygota</taxon>
        <taxon>Neoptera</taxon>
        <taxon>Paraneoptera</taxon>
        <taxon>Hemiptera</taxon>
        <taxon>Heteroptera</taxon>
        <taxon>Panheteroptera</taxon>
        <taxon>Cimicomorpha</taxon>
        <taxon>Miridae</taxon>
        <taxon>Mirini</taxon>
        <taxon>Lygus</taxon>
    </lineage>
</organism>